<keyword evidence="1" id="KW-0175">Coiled coil</keyword>
<evidence type="ECO:0000256" key="2">
    <source>
        <dbReference type="SAM" id="MobiDB-lite"/>
    </source>
</evidence>
<evidence type="ECO:0000313" key="4">
    <source>
        <dbReference type="Proteomes" id="UP000757232"/>
    </source>
</evidence>
<dbReference type="AlphaFoldDB" id="A0A9Q5N4N3"/>
<feature type="compositionally biased region" description="Acidic residues" evidence="2">
    <location>
        <begin position="255"/>
        <end position="264"/>
    </location>
</feature>
<keyword evidence="4" id="KW-1185">Reference proteome</keyword>
<name>A0A9Q5N4N3_SANBA</name>
<evidence type="ECO:0000256" key="1">
    <source>
        <dbReference type="SAM" id="Coils"/>
    </source>
</evidence>
<reference evidence="3" key="1">
    <citation type="submission" date="2016-06" db="EMBL/GenBank/DDBJ databases">
        <title>Draft Genome sequence of the fungus Inonotus baumii.</title>
        <authorList>
            <person name="Zhu H."/>
            <person name="Lin W."/>
        </authorList>
    </citation>
    <scope>NUCLEOTIDE SEQUENCE</scope>
    <source>
        <strain evidence="3">821</strain>
    </source>
</reference>
<evidence type="ECO:0000313" key="3">
    <source>
        <dbReference type="EMBL" id="OCB85231.1"/>
    </source>
</evidence>
<dbReference type="EMBL" id="LNZH02000211">
    <property type="protein sequence ID" value="OCB85231.1"/>
    <property type="molecule type" value="Genomic_DNA"/>
</dbReference>
<dbReference type="OrthoDB" id="3353673at2759"/>
<organism evidence="3 4">
    <name type="scientific">Sanghuangporus baumii</name>
    <name type="common">Phellinus baumii</name>
    <dbReference type="NCBI Taxonomy" id="108892"/>
    <lineage>
        <taxon>Eukaryota</taxon>
        <taxon>Fungi</taxon>
        <taxon>Dikarya</taxon>
        <taxon>Basidiomycota</taxon>
        <taxon>Agaricomycotina</taxon>
        <taxon>Agaricomycetes</taxon>
        <taxon>Hymenochaetales</taxon>
        <taxon>Hymenochaetaceae</taxon>
        <taxon>Sanghuangporus</taxon>
    </lineage>
</organism>
<comment type="caution">
    <text evidence="3">The sequence shown here is derived from an EMBL/GenBank/DDBJ whole genome shotgun (WGS) entry which is preliminary data.</text>
</comment>
<dbReference type="Proteomes" id="UP000757232">
    <property type="component" value="Unassembled WGS sequence"/>
</dbReference>
<feature type="coiled-coil region" evidence="1">
    <location>
        <begin position="311"/>
        <end position="345"/>
    </location>
</feature>
<feature type="region of interest" description="Disordered" evidence="2">
    <location>
        <begin position="138"/>
        <end position="158"/>
    </location>
</feature>
<protein>
    <submittedName>
        <fullName evidence="3">Uncharacterized protein</fullName>
    </submittedName>
</protein>
<accession>A0A9Q5N4N3</accession>
<feature type="region of interest" description="Disordered" evidence="2">
    <location>
        <begin position="224"/>
        <end position="264"/>
    </location>
</feature>
<sequence length="387" mass="43166">MATDHAPHPYNLGQPSTNYMSYMDGVNNRHRLQVNGAPSEQATLVNGSGEYYDPLLGESDSEDPDLPVGVAGGNWGKKALKGSRWVRRGKAVAWGPSKGEWEVRVSLCAQRGSPSYQTRKRLQAEERARKRLKVILAPPRRSPSPPTLPHLRESSPPLSAPYVHPSTHGSYAAFVLDPAVAHSYCTSMLADLQQTTDNLIQGEATLTRALGRLWKVLSEEEHVRQADDPGTKTGAAGMTNGVVDDGADGEKHDDAVDDGDEEMSERERRVARAPDLSQPMHKLFLTPFPNGGTHMMEPSHFGSPQMQLENMERAFATLRELQDDSREYVERLAEARENLGEVRRQRDIIWMKTREQALEELKEIDQSAVEPDEAPDVLRDLAKFWDE</sequence>
<gene>
    <name evidence="3" type="ORF">A7U60_g7858</name>
</gene>
<proteinExistence type="predicted"/>